<evidence type="ECO:0000256" key="6">
    <source>
        <dbReference type="ARBA" id="ARBA00023180"/>
    </source>
</evidence>
<dbReference type="FunFam" id="3.40.720.10:FF:000007">
    <property type="entry name" value="Arylsulfatase family, member J"/>
    <property type="match status" value="1"/>
</dbReference>
<dbReference type="PROSITE" id="PS00149">
    <property type="entry name" value="SULFATASE_2"/>
    <property type="match status" value="1"/>
</dbReference>
<dbReference type="Pfam" id="PF00884">
    <property type="entry name" value="Sulfatase"/>
    <property type="match status" value="1"/>
</dbReference>
<dbReference type="GO" id="GO:0046872">
    <property type="term" value="F:metal ion binding"/>
    <property type="evidence" value="ECO:0007669"/>
    <property type="project" value="UniProtKB-KW"/>
</dbReference>
<dbReference type="InterPro" id="IPR024607">
    <property type="entry name" value="Sulfatase_CS"/>
</dbReference>
<dbReference type="RefSeq" id="XP_038054953.1">
    <property type="nucleotide sequence ID" value="XM_038199025.1"/>
</dbReference>
<comment type="similarity">
    <text evidence="2">Belongs to the sulfatase family.</text>
</comment>
<dbReference type="InterPro" id="IPR047115">
    <property type="entry name" value="ARSB"/>
</dbReference>
<dbReference type="OMA" id="QHRFRSM"/>
<dbReference type="AlphaFoldDB" id="A0A913ZT69"/>
<dbReference type="PROSITE" id="PS00523">
    <property type="entry name" value="SULFATASE_1"/>
    <property type="match status" value="1"/>
</dbReference>
<dbReference type="OrthoDB" id="103349at2759"/>
<protein>
    <recommendedName>
        <fullName evidence="7">Sulfatase N-terminal domain-containing protein</fullName>
    </recommendedName>
</protein>
<feature type="domain" description="Sulfatase N-terminal" evidence="7">
    <location>
        <begin position="93"/>
        <end position="398"/>
    </location>
</feature>
<organism evidence="8 9">
    <name type="scientific">Patiria miniata</name>
    <name type="common">Bat star</name>
    <name type="synonym">Asterina miniata</name>
    <dbReference type="NCBI Taxonomy" id="46514"/>
    <lineage>
        <taxon>Eukaryota</taxon>
        <taxon>Metazoa</taxon>
        <taxon>Echinodermata</taxon>
        <taxon>Eleutherozoa</taxon>
        <taxon>Asterozoa</taxon>
        <taxon>Asteroidea</taxon>
        <taxon>Valvatacea</taxon>
        <taxon>Valvatida</taxon>
        <taxon>Asterinidae</taxon>
        <taxon>Patiria</taxon>
    </lineage>
</organism>
<dbReference type="GeneID" id="119727151"/>
<dbReference type="Proteomes" id="UP000887568">
    <property type="component" value="Unplaced"/>
</dbReference>
<dbReference type="EnsemblMetazoa" id="XM_038199025.1">
    <property type="protein sequence ID" value="XP_038054953.1"/>
    <property type="gene ID" value="LOC119727151"/>
</dbReference>
<evidence type="ECO:0000256" key="5">
    <source>
        <dbReference type="ARBA" id="ARBA00022837"/>
    </source>
</evidence>
<dbReference type="Gene3D" id="3.30.1120.10">
    <property type="match status" value="1"/>
</dbReference>
<evidence type="ECO:0000313" key="8">
    <source>
        <dbReference type="EnsemblMetazoa" id="XP_038054953.1"/>
    </source>
</evidence>
<dbReference type="InterPro" id="IPR000917">
    <property type="entry name" value="Sulfatase_N"/>
</dbReference>
<keyword evidence="3" id="KW-0479">Metal-binding</keyword>
<dbReference type="Gene3D" id="3.40.720.10">
    <property type="entry name" value="Alkaline Phosphatase, subunit A"/>
    <property type="match status" value="1"/>
</dbReference>
<dbReference type="EnsemblMetazoa" id="XM_038199018.1">
    <property type="protein sequence ID" value="XP_038054946.1"/>
    <property type="gene ID" value="LOC119727151"/>
</dbReference>
<proteinExistence type="inferred from homology"/>
<dbReference type="SUPFAM" id="SSF53649">
    <property type="entry name" value="Alkaline phosphatase-like"/>
    <property type="match status" value="1"/>
</dbReference>
<dbReference type="CDD" id="cd16029">
    <property type="entry name" value="4-S"/>
    <property type="match status" value="1"/>
</dbReference>
<dbReference type="PANTHER" id="PTHR10342">
    <property type="entry name" value="ARYLSULFATASE"/>
    <property type="match status" value="1"/>
</dbReference>
<keyword evidence="5" id="KW-0106">Calcium</keyword>
<keyword evidence="9" id="KW-1185">Reference proteome</keyword>
<evidence type="ECO:0000256" key="1">
    <source>
        <dbReference type="ARBA" id="ARBA00001913"/>
    </source>
</evidence>
<accession>A0A913ZT69</accession>
<dbReference type="RefSeq" id="XP_038054946.1">
    <property type="nucleotide sequence ID" value="XM_038199018.1"/>
</dbReference>
<keyword evidence="6" id="KW-0325">Glycoprotein</keyword>
<sequence length="566" mass="64962">MKIKLVQLILVLSVVVAIILVLANKLFFDERRSVSKSVTAASTKLKANAVSEKANARKVDDLRQLTQGTIKNKHRNDMRRFPELVRKDEAKQPNVIFILADDYGYYDIGYHGSEIKTPVMDRLAAEGVKLDNYYVQPICTPTRTQLMTGRYQIHTGFQHSLIWPYMPSCLPLDEITVAQKLKEVGYSTHLIGKWHLGLYKKACWPTRRGFDTFFGLLLGSGDYYKHQRFDDFDFRDQEELAWGYQGQYATHAFAKRAQDIIAKQKKNEPFFMLFSNQAVHAPLQVPSRYLEQYNHIKDQSRKLYAGMTTCMDEAIGNITRALKEHDLYKNTVIIFSTDNGGDPKLGASNWPLRGAKRTLWEGGIRGIGFVHSPLLHPRVRGTTNRELIHVSDWFPTIVAGLSGGKLEGHKPLDGFNVWDTIRFGTQSPRDEILHNIDPFEGYDHPFSDALYNNFTFDPKMRSAIRVGDWKLLTGPVGEPRTWVPPAGLPGLRPEKPRDRKGQMVWLFNIRDDPYERHDKSAQRPDIVKVLMARLQEHYASSVPIIYPPDDLRAEPKLHNNTWTNWE</sequence>
<name>A0A913ZT69_PATMI</name>
<evidence type="ECO:0000256" key="2">
    <source>
        <dbReference type="ARBA" id="ARBA00008779"/>
    </source>
</evidence>
<comment type="cofactor">
    <cofactor evidence="1">
        <name>Ca(2+)</name>
        <dbReference type="ChEBI" id="CHEBI:29108"/>
    </cofactor>
</comment>
<dbReference type="GO" id="GO:0008484">
    <property type="term" value="F:sulfuric ester hydrolase activity"/>
    <property type="evidence" value="ECO:0007669"/>
    <property type="project" value="InterPro"/>
</dbReference>
<dbReference type="EnsemblMetazoa" id="XM_038199032.1">
    <property type="protein sequence ID" value="XP_038054960.1"/>
    <property type="gene ID" value="LOC119727151"/>
</dbReference>
<dbReference type="RefSeq" id="XP_038054960.1">
    <property type="nucleotide sequence ID" value="XM_038199032.1"/>
</dbReference>
<dbReference type="PANTHER" id="PTHR10342:SF274">
    <property type="entry name" value="ARYLSULFATASE B"/>
    <property type="match status" value="1"/>
</dbReference>
<evidence type="ECO:0000256" key="3">
    <source>
        <dbReference type="ARBA" id="ARBA00022723"/>
    </source>
</evidence>
<keyword evidence="4" id="KW-0378">Hydrolase</keyword>
<dbReference type="InterPro" id="IPR017850">
    <property type="entry name" value="Alkaline_phosphatase_core_sf"/>
</dbReference>
<evidence type="ECO:0000313" key="9">
    <source>
        <dbReference type="Proteomes" id="UP000887568"/>
    </source>
</evidence>
<evidence type="ECO:0000259" key="7">
    <source>
        <dbReference type="Pfam" id="PF00884"/>
    </source>
</evidence>
<evidence type="ECO:0000256" key="4">
    <source>
        <dbReference type="ARBA" id="ARBA00022801"/>
    </source>
</evidence>
<reference evidence="8" key="1">
    <citation type="submission" date="2022-11" db="UniProtKB">
        <authorList>
            <consortium name="EnsemblMetazoa"/>
        </authorList>
    </citation>
    <scope>IDENTIFICATION</scope>
</reference>